<reference evidence="1" key="1">
    <citation type="submission" date="2014-11" db="EMBL/GenBank/DDBJ databases">
        <authorList>
            <person name="Amaro Gonzalez C."/>
        </authorList>
    </citation>
    <scope>NUCLEOTIDE SEQUENCE</scope>
</reference>
<name>A0A0E9W8Q2_ANGAN</name>
<reference evidence="1" key="2">
    <citation type="journal article" date="2015" name="Fish Shellfish Immunol.">
        <title>Early steps in the European eel (Anguilla anguilla)-Vibrio vulnificus interaction in the gills: Role of the RtxA13 toxin.</title>
        <authorList>
            <person name="Callol A."/>
            <person name="Pajuelo D."/>
            <person name="Ebbesson L."/>
            <person name="Teles M."/>
            <person name="MacKenzie S."/>
            <person name="Amaro C."/>
        </authorList>
    </citation>
    <scope>NUCLEOTIDE SEQUENCE</scope>
</reference>
<sequence length="12" mass="1345">MRSLLITTIAIL</sequence>
<proteinExistence type="predicted"/>
<evidence type="ECO:0000313" key="1">
    <source>
        <dbReference type="EMBL" id="JAH86722.1"/>
    </source>
</evidence>
<protein>
    <submittedName>
        <fullName evidence="1">Uncharacterized protein</fullName>
    </submittedName>
</protein>
<dbReference type="EMBL" id="GBXM01021855">
    <property type="protein sequence ID" value="JAH86722.1"/>
    <property type="molecule type" value="Transcribed_RNA"/>
</dbReference>
<organism evidence="1">
    <name type="scientific">Anguilla anguilla</name>
    <name type="common">European freshwater eel</name>
    <name type="synonym">Muraena anguilla</name>
    <dbReference type="NCBI Taxonomy" id="7936"/>
    <lineage>
        <taxon>Eukaryota</taxon>
        <taxon>Metazoa</taxon>
        <taxon>Chordata</taxon>
        <taxon>Craniata</taxon>
        <taxon>Vertebrata</taxon>
        <taxon>Euteleostomi</taxon>
        <taxon>Actinopterygii</taxon>
        <taxon>Neopterygii</taxon>
        <taxon>Teleostei</taxon>
        <taxon>Anguilliformes</taxon>
        <taxon>Anguillidae</taxon>
        <taxon>Anguilla</taxon>
    </lineage>
</organism>
<accession>A0A0E9W8Q2</accession>